<dbReference type="EMBL" id="NAFK01000164">
    <property type="protein sequence ID" value="OSJ27468.1"/>
    <property type="molecule type" value="Genomic_DNA"/>
</dbReference>
<evidence type="ECO:0000313" key="5">
    <source>
        <dbReference type="Proteomes" id="UP000193884"/>
    </source>
</evidence>
<dbReference type="Proteomes" id="UP000193884">
    <property type="component" value="Unassembled WGS sequence"/>
</dbReference>
<feature type="domain" description="KTSC" evidence="1">
    <location>
        <begin position="43"/>
        <end position="96"/>
    </location>
</feature>
<dbReference type="EMBL" id="NAFI01000124">
    <property type="protein sequence ID" value="OSJ18762.1"/>
    <property type="molecule type" value="Genomic_DNA"/>
</dbReference>
<sequence length="114" mass="12702">MVRALALLLAQFAAAPIVSETIETAEHRPIDLATFECRDISRSTVLQRVCYDRAQQALVVAVEGVYDRYCGVPVDTVERLLGAPSMGQFFNQNIKREVSGGRYACPARERIQRS</sequence>
<name>A0A1X3DXM3_9BRAD</name>
<comment type="caution">
    <text evidence="2">The sequence shown here is derived from an EMBL/GenBank/DDBJ whole genome shotgun (WGS) entry which is preliminary data.</text>
</comment>
<dbReference type="RefSeq" id="WP_085353277.1">
    <property type="nucleotide sequence ID" value="NZ_JAFBBN010000001.1"/>
</dbReference>
<dbReference type="Pfam" id="PF13619">
    <property type="entry name" value="KTSC"/>
    <property type="match status" value="1"/>
</dbReference>
<accession>A0A1X3DXM3</accession>
<dbReference type="AlphaFoldDB" id="A0A1X3DXM3"/>
<organism evidence="2 4">
    <name type="scientific">Bradyrhizobium canariense</name>
    <dbReference type="NCBI Taxonomy" id="255045"/>
    <lineage>
        <taxon>Bacteria</taxon>
        <taxon>Pseudomonadati</taxon>
        <taxon>Pseudomonadota</taxon>
        <taxon>Alphaproteobacteria</taxon>
        <taxon>Hyphomicrobiales</taxon>
        <taxon>Nitrobacteraceae</taxon>
        <taxon>Bradyrhizobium</taxon>
    </lineage>
</organism>
<evidence type="ECO:0000313" key="2">
    <source>
        <dbReference type="EMBL" id="OSJ18762.1"/>
    </source>
</evidence>
<dbReference type="InterPro" id="IPR025309">
    <property type="entry name" value="KTSC_dom"/>
</dbReference>
<keyword evidence="5" id="KW-1185">Reference proteome</keyword>
<protein>
    <submittedName>
        <fullName evidence="2">KTSC domain-containing protein</fullName>
    </submittedName>
</protein>
<evidence type="ECO:0000313" key="4">
    <source>
        <dbReference type="Proteomes" id="UP000193553"/>
    </source>
</evidence>
<proteinExistence type="predicted"/>
<dbReference type="Proteomes" id="UP000193553">
    <property type="component" value="Unassembled WGS sequence"/>
</dbReference>
<gene>
    <name evidence="3" type="ORF">BST63_19575</name>
    <name evidence="2" type="ORF">BSZ18_01625</name>
</gene>
<reference evidence="4 5" key="1">
    <citation type="submission" date="2017-03" db="EMBL/GenBank/DDBJ databases">
        <title>Whole genome sequences of fourteen strains of Bradyrhizobium canariense and one strain of Bradyrhizobium japonicum isolated from Lupinus (Papilionoideae: Genisteae) species in Algeria.</title>
        <authorList>
            <person name="Crovadore J."/>
            <person name="Chekireb D."/>
            <person name="Brachmann A."/>
            <person name="Chablais R."/>
            <person name="Cochard B."/>
            <person name="Lefort F."/>
        </authorList>
    </citation>
    <scope>NUCLEOTIDE SEQUENCE [LARGE SCALE GENOMIC DNA]</scope>
    <source>
        <strain evidence="2 4">UBMA195</strain>
        <strain evidence="3 5">UBMAN05</strain>
    </source>
</reference>
<evidence type="ECO:0000313" key="3">
    <source>
        <dbReference type="EMBL" id="OSJ27468.1"/>
    </source>
</evidence>
<evidence type="ECO:0000259" key="1">
    <source>
        <dbReference type="Pfam" id="PF13619"/>
    </source>
</evidence>